<dbReference type="Proteomes" id="UP000619260">
    <property type="component" value="Unassembled WGS sequence"/>
</dbReference>
<dbReference type="EMBL" id="BOPF01000069">
    <property type="protein sequence ID" value="GIJ52229.1"/>
    <property type="molecule type" value="Genomic_DNA"/>
</dbReference>
<proteinExistence type="predicted"/>
<organism evidence="1 2">
    <name type="scientific">Virgisporangium aliadipatigenens</name>
    <dbReference type="NCBI Taxonomy" id="741659"/>
    <lineage>
        <taxon>Bacteria</taxon>
        <taxon>Bacillati</taxon>
        <taxon>Actinomycetota</taxon>
        <taxon>Actinomycetes</taxon>
        <taxon>Micromonosporales</taxon>
        <taxon>Micromonosporaceae</taxon>
        <taxon>Virgisporangium</taxon>
    </lineage>
</organism>
<keyword evidence="2" id="KW-1185">Reference proteome</keyword>
<dbReference type="AlphaFoldDB" id="A0A8J3YV39"/>
<comment type="caution">
    <text evidence="1">The sequence shown here is derived from an EMBL/GenBank/DDBJ whole genome shotgun (WGS) entry which is preliminary data.</text>
</comment>
<accession>A0A8J3YV39</accession>
<gene>
    <name evidence="1" type="ORF">Val02_91150</name>
</gene>
<evidence type="ECO:0008006" key="3">
    <source>
        <dbReference type="Google" id="ProtNLM"/>
    </source>
</evidence>
<sequence length="521" mass="57538">MLVDNPYDAAVWNSLLDFYTESMPWTRRLWRLSAPLEVEELLEAWKARQAGVLAESSVKYLAQGLINRVKRDPGFGGMKERGILVGHLNRDLPPRSHDAYALRLLLEEAHEKYLSRWAEEIRSSRPPAEIVSRAVGSYLLDIGYSQVYLHKWWTYHGKYGPLGEQLVDLVDRAADLARRPTIRYGIMVPLTAAPPLPPDDDHWYSASRTANWLARWFPDAPPARQDGGLLLQVDARDRYSAVAQVAAEAKRLESRFRVGTRQRLEFGKRLYLTGDEGGIPFAQPPRRVQVLSLQRYSAIFGLTLSHELGAVLELLEPLDAGTPAAAVTGSWAAIETLFVGPGDTANRVVAANRMARIVACSYAAVELASIANVHLAVADDRLAERLRALPDGVARAREFEEALRGGVEVAYERVRHDLALRRMAALVAQPEETMRRVVAQLEDAFRRLYRQRNLIVHAGDLTSVALAGTLRTLAPLVGAGVDRVVHASATTGASPIELAATAEVNLARVASRPIGLVDVLA</sequence>
<reference evidence="1" key="1">
    <citation type="submission" date="2021-01" db="EMBL/GenBank/DDBJ databases">
        <title>Whole genome shotgun sequence of Virgisporangium aliadipatigenens NBRC 105644.</title>
        <authorList>
            <person name="Komaki H."/>
            <person name="Tamura T."/>
        </authorList>
    </citation>
    <scope>NUCLEOTIDE SEQUENCE</scope>
    <source>
        <strain evidence="1">NBRC 105644</strain>
    </source>
</reference>
<name>A0A8J3YV39_9ACTN</name>
<evidence type="ECO:0000313" key="1">
    <source>
        <dbReference type="EMBL" id="GIJ52229.1"/>
    </source>
</evidence>
<dbReference type="RefSeq" id="WP_203905628.1">
    <property type="nucleotide sequence ID" value="NZ_BOPF01000069.1"/>
</dbReference>
<protein>
    <recommendedName>
        <fullName evidence="3">Integrase</fullName>
    </recommendedName>
</protein>
<evidence type="ECO:0000313" key="2">
    <source>
        <dbReference type="Proteomes" id="UP000619260"/>
    </source>
</evidence>